<feature type="domain" description="Kazal-like" evidence="2">
    <location>
        <begin position="745"/>
        <end position="791"/>
    </location>
</feature>
<dbReference type="GO" id="GO:0005886">
    <property type="term" value="C:plasma membrane"/>
    <property type="evidence" value="ECO:0007669"/>
    <property type="project" value="TreeGrafter"/>
</dbReference>
<dbReference type="InterPro" id="IPR039016">
    <property type="entry name" value="RECK"/>
</dbReference>
<evidence type="ECO:0000259" key="2">
    <source>
        <dbReference type="PROSITE" id="PS51465"/>
    </source>
</evidence>
<dbReference type="GeneID" id="112682567"/>
<dbReference type="InterPro" id="IPR056977">
    <property type="entry name" value="FnI_RECK"/>
</dbReference>
<dbReference type="CDD" id="cd00104">
    <property type="entry name" value="KAZAL_FS"/>
    <property type="match status" value="2"/>
</dbReference>
<protein>
    <submittedName>
        <fullName evidence="4">Reversion-inducing cysteine-rich protein with Kazal motifs isoform X1</fullName>
    </submittedName>
</protein>
<evidence type="ECO:0000256" key="1">
    <source>
        <dbReference type="SAM" id="SignalP"/>
    </source>
</evidence>
<evidence type="ECO:0000313" key="3">
    <source>
        <dbReference type="Proteomes" id="UP000694846"/>
    </source>
</evidence>
<dbReference type="AlphaFoldDB" id="A0A8B8FET1"/>
<reference evidence="4" key="1">
    <citation type="submission" date="2025-08" db="UniProtKB">
        <authorList>
            <consortium name="RefSeq"/>
        </authorList>
    </citation>
    <scope>IDENTIFICATION</scope>
    <source>
        <tissue evidence="4">Whole body</tissue>
    </source>
</reference>
<feature type="signal peptide" evidence="1">
    <location>
        <begin position="1"/>
        <end position="18"/>
    </location>
</feature>
<dbReference type="InterPro" id="IPR056976">
    <property type="entry name" value="EGF1_RECK"/>
</dbReference>
<dbReference type="Pfam" id="PF25028">
    <property type="entry name" value="FnI_RECK"/>
    <property type="match status" value="1"/>
</dbReference>
<name>A0A8B8FET1_9HEMI</name>
<organism evidence="3 4">
    <name type="scientific">Sipha flava</name>
    <name type="common">yellow sugarcane aphid</name>
    <dbReference type="NCBI Taxonomy" id="143950"/>
    <lineage>
        <taxon>Eukaryota</taxon>
        <taxon>Metazoa</taxon>
        <taxon>Ecdysozoa</taxon>
        <taxon>Arthropoda</taxon>
        <taxon>Hexapoda</taxon>
        <taxon>Insecta</taxon>
        <taxon>Pterygota</taxon>
        <taxon>Neoptera</taxon>
        <taxon>Paraneoptera</taxon>
        <taxon>Hemiptera</taxon>
        <taxon>Sternorrhyncha</taxon>
        <taxon>Aphidomorpha</taxon>
        <taxon>Aphidoidea</taxon>
        <taxon>Aphididae</taxon>
        <taxon>Sipha</taxon>
    </lineage>
</organism>
<proteinExistence type="predicted"/>
<dbReference type="PROSITE" id="PS51465">
    <property type="entry name" value="KAZAL_2"/>
    <property type="match status" value="2"/>
</dbReference>
<keyword evidence="3" id="KW-1185">Reference proteome</keyword>
<gene>
    <name evidence="4" type="primary">LOC112682567</name>
</gene>
<dbReference type="SMART" id="SM00280">
    <property type="entry name" value="KAZAL"/>
    <property type="match status" value="3"/>
</dbReference>
<dbReference type="Proteomes" id="UP000694846">
    <property type="component" value="Unplaced"/>
</dbReference>
<dbReference type="Gene3D" id="3.30.60.30">
    <property type="match status" value="2"/>
</dbReference>
<dbReference type="Pfam" id="PF23298">
    <property type="entry name" value="FZ_RECK"/>
    <property type="match status" value="1"/>
</dbReference>
<dbReference type="PANTHER" id="PTHR13487">
    <property type="entry name" value="SERINE PROTEASE INHIBITOR"/>
    <property type="match status" value="1"/>
</dbReference>
<dbReference type="RefSeq" id="XP_025408982.1">
    <property type="nucleotide sequence ID" value="XM_025553197.1"/>
</dbReference>
<dbReference type="PROSITE" id="PS00282">
    <property type="entry name" value="KAZAL_1"/>
    <property type="match status" value="1"/>
</dbReference>
<dbReference type="InterPro" id="IPR036058">
    <property type="entry name" value="Kazal_dom_sf"/>
</dbReference>
<accession>A0A8B8FET1</accession>
<dbReference type="PANTHER" id="PTHR13487:SF3">
    <property type="entry name" value="REVERSION-INDUCING CYSTEINE-RICH PROTEIN WITH KAZAL MOTIFS"/>
    <property type="match status" value="1"/>
</dbReference>
<feature type="chain" id="PRO_5034587371" evidence="1">
    <location>
        <begin position="19"/>
        <end position="976"/>
    </location>
</feature>
<dbReference type="OrthoDB" id="5956770at2759"/>
<dbReference type="Pfam" id="PF07648">
    <property type="entry name" value="Kazal_2"/>
    <property type="match status" value="3"/>
</dbReference>
<feature type="domain" description="Kazal-like" evidence="2">
    <location>
        <begin position="627"/>
        <end position="673"/>
    </location>
</feature>
<dbReference type="InterPro" id="IPR056979">
    <property type="entry name" value="FZ_RECK"/>
</dbReference>
<dbReference type="CTD" id="8434"/>
<dbReference type="Pfam" id="PF23332">
    <property type="entry name" value="CC4_RECK"/>
    <property type="match status" value="2"/>
</dbReference>
<dbReference type="InterPro" id="IPR002350">
    <property type="entry name" value="Kazal_dom"/>
</dbReference>
<sequence length="976" mass="106523">MLIVYLLLVLYTSRLVDAEKAKCCSRVTGNCKRACEQLAVLQENPKDKIAGRITDFYRHCSSKNVRNVEWCMSSSAHDTEIKWLDAARKCCDVAKSDGCQLSCLDKNSGSRSIHRDCQNESEFFSCLQHKQVKDTCCGGKTDEVQCQIACEKFLANTPSINQHVANQEIFDLCSAERDRRGTRSAATGAAATHLCSRNTTSTRPSDGHKYLHCCKLASDAQCKEACQDSLRKEFDSDMEAMDNLESRGCGSPSLYDQFWQCFLQSEGAEQRDTSATAPMSQIEKLGMDSVKLHCCDKATLPACRKLCLKTFTNEWSSSWNDFNSECLSHPNEELLLKCLDDVEEPCDLSCDGLNYCTAFNNRPTELFRSCSPQTDDAAHFDVMLWRRRGNINLFNYELPLKNITKCMPDSWKAVSCILQIRPCTRESHINKICRDDCLELLSTCMDWTNVGPGLSANALCARLSADSGPCVPLKAFAEHATPPPQQQTAVAQVTTPCKRNPCAPGEVCLVNRGCRIGHACKPYRCVAGCKVGEVSHYLVPENTYASIPTFNGQKGCVKICQCTKKGIDKCQQVPCSQLQSCWLIGKTIDHGSTFEMDCNTCNCYAGEITCTKKHCESTAASVGSRNRHTGLPCNCVAHHVPVCGFNGNTYPNSCLAKCAGMSDLDLKFGTCWNDDPCASGHTCRSDEKCVPARQVCLSMLKKSCIQYKCISEKDSCEETAKSPVCDTDNREHANLCYLLRAGKSLAYSGPCLVGCNASGGPVCGVDGNTYPSECAAFAESMSVDYTGPCVTSGFIGRNGRPYCAGAGVSCPALAQEECVGITPPGACCAKCAGALRILFSQKQVDRVVHTLKKPSVNALSMRSVLRALDRHVHVAECVVRGYLTIYRDLLVLVEPTVRNPTRLQLDACLRESEKLSTMVESSSPRILTDLSLSTLISAKTVHELITNSAGTASAAVFGLSPAATVTLSLALARLVI</sequence>
<evidence type="ECO:0000313" key="4">
    <source>
        <dbReference type="RefSeq" id="XP_025408982.1"/>
    </source>
</evidence>
<dbReference type="Pfam" id="PF25027">
    <property type="entry name" value="EGF1_RECK"/>
    <property type="match status" value="1"/>
</dbReference>
<dbReference type="GO" id="GO:0008191">
    <property type="term" value="F:metalloendopeptidase inhibitor activity"/>
    <property type="evidence" value="ECO:0007669"/>
    <property type="project" value="InterPro"/>
</dbReference>
<dbReference type="SUPFAM" id="SSF100895">
    <property type="entry name" value="Kazal-type serine protease inhibitors"/>
    <property type="match status" value="3"/>
</dbReference>
<keyword evidence="1" id="KW-0732">Signal</keyword>
<dbReference type="InterPro" id="IPR056978">
    <property type="entry name" value="CC4_RECK"/>
</dbReference>
<dbReference type="GO" id="GO:0030198">
    <property type="term" value="P:extracellular matrix organization"/>
    <property type="evidence" value="ECO:0007669"/>
    <property type="project" value="TreeGrafter"/>
</dbReference>